<dbReference type="GO" id="GO:0019843">
    <property type="term" value="F:rRNA binding"/>
    <property type="evidence" value="ECO:0007669"/>
    <property type="project" value="UniProtKB-UniRule"/>
</dbReference>
<keyword evidence="4 5" id="KW-0648">Protein biosynthesis</keyword>
<dbReference type="EMBL" id="CP019728">
    <property type="protein sequence ID" value="AQS53205.1"/>
    <property type="molecule type" value="Genomic_DNA"/>
</dbReference>
<comment type="function">
    <text evidence="5">Key component of the ribosome quality control system (RQC), a ribosome-associated complex that mediates the extraction of incompletely synthesized nascent chains from stalled ribosomes and their subsequent degradation. RqcH recruits Ala-charged tRNA, and with RqcP directs the elongation of stalled nascent chains on 50S ribosomal subunits, leading to non-templated C-terminal alanine extensions (Ala tail). The Ala tail promotes nascent chain degradation. May add between 1 and at least 8 Ala residues. Binds to stalled 50S ribosomal subunits.</text>
</comment>
<dbReference type="Gene3D" id="2.30.310.10">
    <property type="entry name" value="ibrinogen binding protein from staphylococcus aureus domain"/>
    <property type="match status" value="1"/>
</dbReference>
<dbReference type="InterPro" id="IPR008532">
    <property type="entry name" value="NFACT_RNA-bd"/>
</dbReference>
<dbReference type="HAMAP" id="MF_00844_B">
    <property type="entry name" value="RqcH_B"/>
    <property type="match status" value="1"/>
</dbReference>
<keyword evidence="9" id="KW-1185">Reference proteome</keyword>
<evidence type="ECO:0000259" key="7">
    <source>
        <dbReference type="Pfam" id="PF05670"/>
    </source>
</evidence>
<evidence type="ECO:0000256" key="1">
    <source>
        <dbReference type="ARBA" id="ARBA00022555"/>
    </source>
</evidence>
<organism evidence="8 9">
    <name type="scientific">Jeotgalibaca dankookensis</name>
    <dbReference type="NCBI Taxonomy" id="708126"/>
    <lineage>
        <taxon>Bacteria</taxon>
        <taxon>Bacillati</taxon>
        <taxon>Bacillota</taxon>
        <taxon>Bacilli</taxon>
        <taxon>Lactobacillales</taxon>
        <taxon>Carnobacteriaceae</taxon>
        <taxon>Jeotgalibaca</taxon>
    </lineage>
</organism>
<proteinExistence type="inferred from homology"/>
<accession>A0A1S6INR5</accession>
<feature type="coiled-coil region" evidence="5">
    <location>
        <begin position="292"/>
        <end position="319"/>
    </location>
</feature>
<dbReference type="PANTHER" id="PTHR15239:SF6">
    <property type="entry name" value="RIBOSOME QUALITY CONTROL COMPLEX SUBUNIT NEMF"/>
    <property type="match status" value="1"/>
</dbReference>
<dbReference type="GO" id="GO:0000049">
    <property type="term" value="F:tRNA binding"/>
    <property type="evidence" value="ECO:0007669"/>
    <property type="project" value="UniProtKB-UniRule"/>
</dbReference>
<feature type="region of interest" description="Disordered" evidence="6">
    <location>
        <begin position="433"/>
        <end position="459"/>
    </location>
</feature>
<dbReference type="Pfam" id="PF05670">
    <property type="entry name" value="NFACT-R_1"/>
    <property type="match status" value="1"/>
</dbReference>
<feature type="compositionally biased region" description="Basic and acidic residues" evidence="6">
    <location>
        <begin position="448"/>
        <end position="457"/>
    </location>
</feature>
<sequence>MSYDGIYTHLIVDELKETVQGGRISKIYQPFQHEILLNIRAKRKNKKLLLSAHPSYARIQLTEESLSNPDQPPNFCMFLRKNIEGSMIESIDQLGNDRIVIFNISKFDDLGDLRHLSLIVEMMGRHSNIFLVEKETNKIMDCLKHVPAYQNSFRTIMPGATYVLPPHQDKLNPYEASTEILNLKWKEESAIEVGPKRVQAILQGVGKDSALEINCYVKETFSQAVKNYLKAVGKGPATLFTTAAQKQIFAPYPYQTMEGDTQTFDSPSQLLDAYYIDKATNDRIKQVASDLLAIIRNEKQKNDLKLEKLEDTLTRSEKAEDYRIKGELLTAYLHQVPKSASEVSLNNFYDEEKPLTISLDPSLTTSQNAQKYFTKYHKLVNSVKYVNQQISKTKKENHYLDSIETQITLSDPQDLEDIRDELKESGYLKAKRSKKKIKKKTSKPHHFRSSDGTDIRVGKNNVQNDNLTLKKARNNHYWLHAKDIPGSHVIVEDSNPSLETLEEAAVIAAYYSKFQQSANVPVDYVPVKHVKKPNGAKPGFVIYTDQKTLFVTPNKDIVDSLRVK</sequence>
<keyword evidence="2 5" id="KW-0699">rRNA-binding</keyword>
<dbReference type="GO" id="GO:0072344">
    <property type="term" value="P:rescue of stalled ribosome"/>
    <property type="evidence" value="ECO:0007669"/>
    <property type="project" value="UniProtKB-UniRule"/>
</dbReference>
<evidence type="ECO:0000256" key="2">
    <source>
        <dbReference type="ARBA" id="ARBA00022730"/>
    </source>
</evidence>
<dbReference type="STRING" id="708126.BW727_100812"/>
<dbReference type="KEGG" id="jda:BW727_100812"/>
<dbReference type="GO" id="GO:1990112">
    <property type="term" value="C:RQC complex"/>
    <property type="evidence" value="ECO:0007669"/>
    <property type="project" value="TreeGrafter"/>
</dbReference>
<dbReference type="FunFam" id="2.30.310.10:FF:000004">
    <property type="entry name" value="Fibronectin-binding protein A"/>
    <property type="match status" value="1"/>
</dbReference>
<reference evidence="8 9" key="1">
    <citation type="journal article" date="2014" name="Int. J. Syst. Evol. Microbiol.">
        <title>Jeotgalibaca dankookensis gen. nov., sp. nov., a member of the family Carnobacteriaceae, isolated from seujeot (Korean traditional food).</title>
        <authorList>
            <person name="Lee D.G."/>
            <person name="Trujillo M.E."/>
            <person name="Kang H."/>
            <person name="Ahn T.Y."/>
        </authorList>
    </citation>
    <scope>NUCLEOTIDE SEQUENCE [LARGE SCALE GENOMIC DNA]</scope>
    <source>
        <strain evidence="8 9">EX-07</strain>
    </source>
</reference>
<dbReference type="OrthoDB" id="9766163at2"/>
<feature type="compositionally biased region" description="Basic residues" evidence="6">
    <location>
        <begin position="433"/>
        <end position="447"/>
    </location>
</feature>
<evidence type="ECO:0000256" key="4">
    <source>
        <dbReference type="ARBA" id="ARBA00022917"/>
    </source>
</evidence>
<comment type="subunit">
    <text evidence="5">Associates with stalled 50S ribosomal subunits. Binds to RqcP.</text>
</comment>
<evidence type="ECO:0000256" key="3">
    <source>
        <dbReference type="ARBA" id="ARBA00022884"/>
    </source>
</evidence>
<dbReference type="Proteomes" id="UP000188993">
    <property type="component" value="Chromosome"/>
</dbReference>
<dbReference type="Pfam" id="PF05833">
    <property type="entry name" value="NFACT_N"/>
    <property type="match status" value="1"/>
</dbReference>
<evidence type="ECO:0000256" key="6">
    <source>
        <dbReference type="SAM" id="MobiDB-lite"/>
    </source>
</evidence>
<feature type="domain" description="NFACT RNA-binding" evidence="7">
    <location>
        <begin position="443"/>
        <end position="535"/>
    </location>
</feature>
<gene>
    <name evidence="5" type="primary">rqcH</name>
    <name evidence="8" type="ORF">BW727_100812</name>
</gene>
<dbReference type="RefSeq" id="WP_062469316.1">
    <property type="nucleotide sequence ID" value="NZ_BBYN01000012.1"/>
</dbReference>
<evidence type="ECO:0000256" key="5">
    <source>
        <dbReference type="HAMAP-Rule" id="MF_00844"/>
    </source>
</evidence>
<evidence type="ECO:0000313" key="9">
    <source>
        <dbReference type="Proteomes" id="UP000188993"/>
    </source>
</evidence>
<dbReference type="InterPro" id="IPR051608">
    <property type="entry name" value="RQC_Subunit_NEMF"/>
</dbReference>
<keyword evidence="5" id="KW-0175">Coiled coil</keyword>
<protein>
    <recommendedName>
        <fullName evidence="5">Rqc2 homolog RqcH</fullName>
        <shortName evidence="5">RqcH</shortName>
    </recommendedName>
</protein>
<dbReference type="AlphaFoldDB" id="A0A1S6INR5"/>
<evidence type="ECO:0000313" key="8">
    <source>
        <dbReference type="EMBL" id="AQS53205.1"/>
    </source>
</evidence>
<dbReference type="InterPro" id="IPR043682">
    <property type="entry name" value="RqcH_bacterial"/>
</dbReference>
<dbReference type="Gene3D" id="3.40.970.40">
    <property type="entry name" value="fibrinogen binding protein from staphylococcus aureus domain like"/>
    <property type="match status" value="1"/>
</dbReference>
<dbReference type="PANTHER" id="PTHR15239">
    <property type="entry name" value="NUCLEAR EXPORT MEDIATOR FACTOR NEMF"/>
    <property type="match status" value="1"/>
</dbReference>
<name>A0A1S6INR5_9LACT</name>
<keyword evidence="3 5" id="KW-0694">RNA-binding</keyword>
<keyword evidence="1 5" id="KW-0820">tRNA-binding</keyword>
<comment type="similarity">
    <text evidence="5">Belongs to the NEMF family.</text>
</comment>
<dbReference type="GO" id="GO:0043023">
    <property type="term" value="F:ribosomal large subunit binding"/>
    <property type="evidence" value="ECO:0007669"/>
    <property type="project" value="UniProtKB-UniRule"/>
</dbReference>